<reference evidence="2" key="1">
    <citation type="submission" date="2018-05" db="EMBL/GenBank/DDBJ databases">
        <authorList>
            <person name="Lanie J.A."/>
            <person name="Ng W.-L."/>
            <person name="Kazmierczak K.M."/>
            <person name="Andrzejewski T.M."/>
            <person name="Davidsen T.M."/>
            <person name="Wayne K.J."/>
            <person name="Tettelin H."/>
            <person name="Glass J.I."/>
            <person name="Rusch D."/>
            <person name="Podicherti R."/>
            <person name="Tsui H.-C.T."/>
            <person name="Winkler M.E."/>
        </authorList>
    </citation>
    <scope>NUCLEOTIDE SEQUENCE</scope>
</reference>
<organism evidence="2">
    <name type="scientific">marine metagenome</name>
    <dbReference type="NCBI Taxonomy" id="408172"/>
    <lineage>
        <taxon>unclassified sequences</taxon>
        <taxon>metagenomes</taxon>
        <taxon>ecological metagenomes</taxon>
    </lineage>
</organism>
<accession>A0A381TX45</accession>
<dbReference type="AlphaFoldDB" id="A0A381TX45"/>
<keyword evidence="1" id="KW-0812">Transmembrane</keyword>
<keyword evidence="1" id="KW-0472">Membrane</keyword>
<keyword evidence="1" id="KW-1133">Transmembrane helix</keyword>
<evidence type="ECO:0000313" key="2">
    <source>
        <dbReference type="EMBL" id="SVA20575.1"/>
    </source>
</evidence>
<dbReference type="EMBL" id="UINC01005321">
    <property type="protein sequence ID" value="SVA20575.1"/>
    <property type="molecule type" value="Genomic_DNA"/>
</dbReference>
<sequence>QDKRQWRYVYIFGLIVLVSLVMRVVQ</sequence>
<name>A0A381TX45_9ZZZZ</name>
<protein>
    <submittedName>
        <fullName evidence="2">Uncharacterized protein</fullName>
    </submittedName>
</protein>
<proteinExistence type="predicted"/>
<feature type="transmembrane region" description="Helical" evidence="1">
    <location>
        <begin position="6"/>
        <end position="25"/>
    </location>
</feature>
<gene>
    <name evidence="2" type="ORF">METZ01_LOCUS73429</name>
</gene>
<feature type="non-terminal residue" evidence="2">
    <location>
        <position position="1"/>
    </location>
</feature>
<evidence type="ECO:0000256" key="1">
    <source>
        <dbReference type="SAM" id="Phobius"/>
    </source>
</evidence>